<dbReference type="SUPFAM" id="SSF48264">
    <property type="entry name" value="Cytochrome P450"/>
    <property type="match status" value="1"/>
</dbReference>
<sequence>MTWAPYGPYWRQARRIYLNEIFTPKRLDTFEYIRVEER</sequence>
<evidence type="ECO:0000313" key="9">
    <source>
        <dbReference type="Proteomes" id="UP001371456"/>
    </source>
</evidence>
<gene>
    <name evidence="8" type="ORF">RDI58_024903</name>
</gene>
<keyword evidence="5" id="KW-0560">Oxidoreductase</keyword>
<organism evidence="8 9">
    <name type="scientific">Solanum bulbocastanum</name>
    <name type="common">Wild potato</name>
    <dbReference type="NCBI Taxonomy" id="147425"/>
    <lineage>
        <taxon>Eukaryota</taxon>
        <taxon>Viridiplantae</taxon>
        <taxon>Streptophyta</taxon>
        <taxon>Embryophyta</taxon>
        <taxon>Tracheophyta</taxon>
        <taxon>Spermatophyta</taxon>
        <taxon>Magnoliopsida</taxon>
        <taxon>eudicotyledons</taxon>
        <taxon>Gunneridae</taxon>
        <taxon>Pentapetalae</taxon>
        <taxon>asterids</taxon>
        <taxon>lamiids</taxon>
        <taxon>Solanales</taxon>
        <taxon>Solanaceae</taxon>
        <taxon>Solanoideae</taxon>
        <taxon>Solaneae</taxon>
        <taxon>Solanum</taxon>
    </lineage>
</organism>
<keyword evidence="4" id="KW-0479">Metal-binding</keyword>
<keyword evidence="3" id="KW-0349">Heme</keyword>
<comment type="cofactor">
    <cofactor evidence="1">
        <name>heme</name>
        <dbReference type="ChEBI" id="CHEBI:30413"/>
    </cofactor>
</comment>
<dbReference type="GO" id="GO:0020037">
    <property type="term" value="F:heme binding"/>
    <property type="evidence" value="ECO:0007669"/>
    <property type="project" value="InterPro"/>
</dbReference>
<dbReference type="EMBL" id="JBANQN010000010">
    <property type="protein sequence ID" value="KAK6778185.1"/>
    <property type="molecule type" value="Genomic_DNA"/>
</dbReference>
<accession>A0AAN8T0L9</accession>
<evidence type="ECO:0000256" key="7">
    <source>
        <dbReference type="ARBA" id="ARBA00023033"/>
    </source>
</evidence>
<dbReference type="GO" id="GO:0016705">
    <property type="term" value="F:oxidoreductase activity, acting on paired donors, with incorporation or reduction of molecular oxygen"/>
    <property type="evidence" value="ECO:0007669"/>
    <property type="project" value="InterPro"/>
</dbReference>
<comment type="caution">
    <text evidence="8">The sequence shown here is derived from an EMBL/GenBank/DDBJ whole genome shotgun (WGS) entry which is preliminary data.</text>
</comment>
<dbReference type="GO" id="GO:0005506">
    <property type="term" value="F:iron ion binding"/>
    <property type="evidence" value="ECO:0007669"/>
    <property type="project" value="InterPro"/>
</dbReference>
<evidence type="ECO:0000256" key="3">
    <source>
        <dbReference type="ARBA" id="ARBA00022617"/>
    </source>
</evidence>
<dbReference type="GO" id="GO:0004497">
    <property type="term" value="F:monooxygenase activity"/>
    <property type="evidence" value="ECO:0007669"/>
    <property type="project" value="UniProtKB-KW"/>
</dbReference>
<keyword evidence="6" id="KW-0408">Iron</keyword>
<dbReference type="AlphaFoldDB" id="A0AAN8T0L9"/>
<protein>
    <recommendedName>
        <fullName evidence="10">Cytochrome P450</fullName>
    </recommendedName>
</protein>
<evidence type="ECO:0000256" key="1">
    <source>
        <dbReference type="ARBA" id="ARBA00001971"/>
    </source>
</evidence>
<keyword evidence="7" id="KW-0503">Monooxygenase</keyword>
<evidence type="ECO:0000256" key="4">
    <source>
        <dbReference type="ARBA" id="ARBA00022723"/>
    </source>
</evidence>
<evidence type="ECO:0000313" key="8">
    <source>
        <dbReference type="EMBL" id="KAK6778185.1"/>
    </source>
</evidence>
<proteinExistence type="inferred from homology"/>
<evidence type="ECO:0008006" key="10">
    <source>
        <dbReference type="Google" id="ProtNLM"/>
    </source>
</evidence>
<name>A0AAN8T0L9_SOLBU</name>
<comment type="similarity">
    <text evidence="2">Belongs to the cytochrome P450 family.</text>
</comment>
<dbReference type="PANTHER" id="PTHR47944:SF5">
    <property type="entry name" value="CYTOCHROME P450 71A1-LIKE"/>
    <property type="match status" value="1"/>
</dbReference>
<keyword evidence="9" id="KW-1185">Reference proteome</keyword>
<evidence type="ECO:0000256" key="5">
    <source>
        <dbReference type="ARBA" id="ARBA00023002"/>
    </source>
</evidence>
<dbReference type="PANTHER" id="PTHR47944">
    <property type="entry name" value="CYTOCHROME P450 98A9"/>
    <property type="match status" value="1"/>
</dbReference>
<reference evidence="8 9" key="1">
    <citation type="submission" date="2024-02" db="EMBL/GenBank/DDBJ databases">
        <title>de novo genome assembly of Solanum bulbocastanum strain 11H21.</title>
        <authorList>
            <person name="Hosaka A.J."/>
        </authorList>
    </citation>
    <scope>NUCLEOTIDE SEQUENCE [LARGE SCALE GENOMIC DNA]</scope>
    <source>
        <tissue evidence="8">Young leaves</tissue>
    </source>
</reference>
<evidence type="ECO:0000256" key="2">
    <source>
        <dbReference type="ARBA" id="ARBA00010617"/>
    </source>
</evidence>
<evidence type="ECO:0000256" key="6">
    <source>
        <dbReference type="ARBA" id="ARBA00023004"/>
    </source>
</evidence>
<dbReference type="Proteomes" id="UP001371456">
    <property type="component" value="Unassembled WGS sequence"/>
</dbReference>
<dbReference type="InterPro" id="IPR036396">
    <property type="entry name" value="Cyt_P450_sf"/>
</dbReference>